<feature type="region of interest" description="Disordered" evidence="1">
    <location>
        <begin position="46"/>
        <end position="65"/>
    </location>
</feature>
<reference evidence="2 3" key="1">
    <citation type="submission" date="2020-05" db="EMBL/GenBank/DDBJ databases">
        <title>WGS assembly of Panicum virgatum.</title>
        <authorList>
            <person name="Lovell J.T."/>
            <person name="Jenkins J."/>
            <person name="Shu S."/>
            <person name="Juenger T.E."/>
            <person name="Schmutz J."/>
        </authorList>
    </citation>
    <scope>NUCLEOTIDE SEQUENCE [LARGE SCALE GENOMIC DNA]</scope>
    <source>
        <strain evidence="3">cv. AP13</strain>
    </source>
</reference>
<proteinExistence type="predicted"/>
<evidence type="ECO:0000313" key="3">
    <source>
        <dbReference type="Proteomes" id="UP000823388"/>
    </source>
</evidence>
<sequence>MEKGKNKVDPILNEEERWWLKALDDFDIISEQYRSLMQKMNEWLQQHQETNEQAEETQAALGGEESASVLLARAAELSDTI</sequence>
<gene>
    <name evidence="2" type="ORF">PVAP13_4KG271500</name>
</gene>
<organism evidence="2 3">
    <name type="scientific">Panicum virgatum</name>
    <name type="common">Blackwell switchgrass</name>
    <dbReference type="NCBI Taxonomy" id="38727"/>
    <lineage>
        <taxon>Eukaryota</taxon>
        <taxon>Viridiplantae</taxon>
        <taxon>Streptophyta</taxon>
        <taxon>Embryophyta</taxon>
        <taxon>Tracheophyta</taxon>
        <taxon>Spermatophyta</taxon>
        <taxon>Magnoliopsida</taxon>
        <taxon>Liliopsida</taxon>
        <taxon>Poales</taxon>
        <taxon>Poaceae</taxon>
        <taxon>PACMAD clade</taxon>
        <taxon>Panicoideae</taxon>
        <taxon>Panicodae</taxon>
        <taxon>Paniceae</taxon>
        <taxon>Panicinae</taxon>
        <taxon>Panicum</taxon>
        <taxon>Panicum sect. Hiantes</taxon>
    </lineage>
</organism>
<dbReference type="EMBL" id="CM029043">
    <property type="protein sequence ID" value="KAG2612334.1"/>
    <property type="molecule type" value="Genomic_DNA"/>
</dbReference>
<name>A0A8T0TUB0_PANVG</name>
<comment type="caution">
    <text evidence="2">The sequence shown here is derived from an EMBL/GenBank/DDBJ whole genome shotgun (WGS) entry which is preliminary data.</text>
</comment>
<evidence type="ECO:0000313" key="2">
    <source>
        <dbReference type="EMBL" id="KAG2612334.1"/>
    </source>
</evidence>
<evidence type="ECO:0000256" key="1">
    <source>
        <dbReference type="SAM" id="MobiDB-lite"/>
    </source>
</evidence>
<keyword evidence="3" id="KW-1185">Reference proteome</keyword>
<dbReference type="AlphaFoldDB" id="A0A8T0TUB0"/>
<dbReference type="Proteomes" id="UP000823388">
    <property type="component" value="Chromosome 4K"/>
</dbReference>
<protein>
    <submittedName>
        <fullName evidence="2">Uncharacterized protein</fullName>
    </submittedName>
</protein>
<accession>A0A8T0TUB0</accession>